<reference evidence="1" key="1">
    <citation type="submission" date="2019-08" db="EMBL/GenBank/DDBJ databases">
        <authorList>
            <person name="Kucharzyk K."/>
            <person name="Murdoch R.W."/>
            <person name="Higgins S."/>
            <person name="Loffler F."/>
        </authorList>
    </citation>
    <scope>NUCLEOTIDE SEQUENCE</scope>
</reference>
<dbReference type="AlphaFoldDB" id="A0A645CIG6"/>
<protein>
    <submittedName>
        <fullName evidence="1">Uncharacterized protein</fullName>
    </submittedName>
</protein>
<gene>
    <name evidence="1" type="ORF">SDC9_123703</name>
</gene>
<name>A0A645CIG6_9ZZZZ</name>
<proteinExistence type="predicted"/>
<dbReference type="EMBL" id="VSSQ01027449">
    <property type="protein sequence ID" value="MPM76704.1"/>
    <property type="molecule type" value="Genomic_DNA"/>
</dbReference>
<organism evidence="1">
    <name type="scientific">bioreactor metagenome</name>
    <dbReference type="NCBI Taxonomy" id="1076179"/>
    <lineage>
        <taxon>unclassified sequences</taxon>
        <taxon>metagenomes</taxon>
        <taxon>ecological metagenomes</taxon>
    </lineage>
</organism>
<evidence type="ECO:0000313" key="1">
    <source>
        <dbReference type="EMBL" id="MPM76704.1"/>
    </source>
</evidence>
<accession>A0A645CIG6</accession>
<sequence>MDNKTYGYDFSSGKLRTNYEPEPDVMNRPWCTPLPALTGNWVRTGKSRMEDVISAPSSGYLSDGKDFIDCAEAPLNEVLLFKLANGKYAKLMIISDEQSKTSSGCEHKITCLVQYPAF</sequence>
<comment type="caution">
    <text evidence="1">The sequence shown here is derived from an EMBL/GenBank/DDBJ whole genome shotgun (WGS) entry which is preliminary data.</text>
</comment>